<organism evidence="4">
    <name type="scientific">Magnetococcus massalia (strain MO-1)</name>
    <dbReference type="NCBI Taxonomy" id="451514"/>
    <lineage>
        <taxon>Bacteria</taxon>
        <taxon>Pseudomonadati</taxon>
        <taxon>Pseudomonadota</taxon>
        <taxon>Magnetococcia</taxon>
        <taxon>Magnetococcales</taxon>
        <taxon>Magnetococcaceae</taxon>
        <taxon>Magnetococcus</taxon>
    </lineage>
</organism>
<dbReference type="SUPFAM" id="SSF102405">
    <property type="entry name" value="MCP/YpsA-like"/>
    <property type="match status" value="1"/>
</dbReference>
<evidence type="ECO:0000259" key="2">
    <source>
        <dbReference type="Pfam" id="PF02481"/>
    </source>
</evidence>
<dbReference type="PANTHER" id="PTHR43022:SF1">
    <property type="entry name" value="PROTEIN SMF"/>
    <property type="match status" value="1"/>
</dbReference>
<proteinExistence type="inferred from homology"/>
<dbReference type="PANTHER" id="PTHR43022">
    <property type="entry name" value="PROTEIN SMF"/>
    <property type="match status" value="1"/>
</dbReference>
<dbReference type="Gene3D" id="3.40.50.450">
    <property type="match status" value="1"/>
</dbReference>
<dbReference type="InterPro" id="IPR036388">
    <property type="entry name" value="WH-like_DNA-bd_sf"/>
</dbReference>
<dbReference type="EMBL" id="LO017727">
    <property type="protein sequence ID" value="CRH07517.1"/>
    <property type="molecule type" value="Genomic_DNA"/>
</dbReference>
<evidence type="ECO:0000313" key="4">
    <source>
        <dbReference type="EMBL" id="CRH07517.1"/>
    </source>
</evidence>
<feature type="domain" description="DprA winged helix" evidence="3">
    <location>
        <begin position="310"/>
        <end position="359"/>
    </location>
</feature>
<gene>
    <name evidence="4" type="primary">DprA</name>
    <name evidence="4" type="ORF">MAGMO_3380</name>
</gene>
<dbReference type="NCBIfam" id="TIGR00732">
    <property type="entry name" value="dprA"/>
    <property type="match status" value="1"/>
</dbReference>
<dbReference type="Pfam" id="PF21102">
    <property type="entry name" value="DprA_N"/>
    <property type="match status" value="1"/>
</dbReference>
<dbReference type="InterPro" id="IPR057666">
    <property type="entry name" value="DrpA_SLOG"/>
</dbReference>
<protein>
    <submittedName>
        <fullName evidence="4">DNA processing chain A (DprA/Smf)</fullName>
    </submittedName>
</protein>
<name>A0A1S7LN24_MAGMO</name>
<sequence>MSQVAEAAYWLRLVLTPGLGPVTLLELKERFGSPQAILQVLPTSQPQLKIPSMSRVQEYLARSEAMGARTLHWDEPEYPAQLLQIHDPPPLLFTLGDISHLAKEPLITIVGTRSASRAGLRFAQHLGESLGQTGLVTVSGLALGIDAAAHQGALKGGGATVAVQANGLDIDYPAQNRELKQAIIQSGCVITEYPPGTKPHPKRFPRRNRLLSGLSRGVVVVEAGQKSGSMITARLALEQNRELFAVPGSVEDPRSRGVNQLIRDGAQLVEEVQDILQALTWEGCVPQADTAKEAPTLAKEHYVQVLEKLPQAEGIIDTLLDGPMIPDALIRSCHLTPAELSSTLLQLELLGVVSREAGGLVSLNAK</sequence>
<dbReference type="AlphaFoldDB" id="A0A1S7LN24"/>
<dbReference type="InterPro" id="IPR003488">
    <property type="entry name" value="DprA"/>
</dbReference>
<dbReference type="Gene3D" id="1.10.10.10">
    <property type="entry name" value="Winged helix-like DNA-binding domain superfamily/Winged helix DNA-binding domain"/>
    <property type="match status" value="1"/>
</dbReference>
<accession>A0A1S7LN24</accession>
<comment type="similarity">
    <text evidence="1">Belongs to the DprA/Smf family.</text>
</comment>
<reference evidence="4" key="1">
    <citation type="submission" date="2015-04" db="EMBL/GenBank/DDBJ databases">
        <authorList>
            <person name="Syromyatnikov M.Y."/>
            <person name="Popov V.N."/>
        </authorList>
    </citation>
    <scope>NUCLEOTIDE SEQUENCE</scope>
    <source>
        <strain evidence="4">MO-1</strain>
    </source>
</reference>
<dbReference type="Pfam" id="PF17782">
    <property type="entry name" value="WHD_DprA"/>
    <property type="match status" value="1"/>
</dbReference>
<dbReference type="Pfam" id="PF02481">
    <property type="entry name" value="DNA_processg_A"/>
    <property type="match status" value="1"/>
</dbReference>
<evidence type="ECO:0000256" key="1">
    <source>
        <dbReference type="ARBA" id="ARBA00006525"/>
    </source>
</evidence>
<evidence type="ECO:0000259" key="3">
    <source>
        <dbReference type="Pfam" id="PF17782"/>
    </source>
</evidence>
<dbReference type="GO" id="GO:0009294">
    <property type="term" value="P:DNA-mediated transformation"/>
    <property type="evidence" value="ECO:0007669"/>
    <property type="project" value="InterPro"/>
</dbReference>
<dbReference type="InterPro" id="IPR041614">
    <property type="entry name" value="DprA_WH"/>
</dbReference>
<feature type="domain" description="Smf/DprA SLOG" evidence="2">
    <location>
        <begin position="71"/>
        <end position="279"/>
    </location>
</feature>